<dbReference type="AlphaFoldDB" id="A0A6N4TGW1"/>
<keyword evidence="4" id="KW-0378">Hydrolase</keyword>
<evidence type="ECO:0000256" key="6">
    <source>
        <dbReference type="ARBA" id="ARBA00022989"/>
    </source>
</evidence>
<dbReference type="GO" id="GO:0004252">
    <property type="term" value="F:serine-type endopeptidase activity"/>
    <property type="evidence" value="ECO:0007669"/>
    <property type="project" value="InterPro"/>
</dbReference>
<keyword evidence="3 8" id="KW-0812">Transmembrane</keyword>
<dbReference type="Proteomes" id="UP000464754">
    <property type="component" value="Chromosome"/>
</dbReference>
<keyword evidence="11" id="KW-1185">Reference proteome</keyword>
<evidence type="ECO:0000256" key="7">
    <source>
        <dbReference type="ARBA" id="ARBA00023136"/>
    </source>
</evidence>
<accession>A0A6N4TGW1</accession>
<proteinExistence type="predicted"/>
<evidence type="ECO:0000256" key="1">
    <source>
        <dbReference type="ARBA" id="ARBA00004141"/>
    </source>
</evidence>
<feature type="transmembrane region" description="Helical" evidence="8">
    <location>
        <begin position="159"/>
        <end position="185"/>
    </location>
</feature>
<evidence type="ECO:0000256" key="2">
    <source>
        <dbReference type="ARBA" id="ARBA00022670"/>
    </source>
</evidence>
<keyword evidence="6 8" id="KW-1133">Transmembrane helix</keyword>
<dbReference type="PANTHER" id="PTHR22936:SF69">
    <property type="entry name" value="RHOMBOID-LIKE PROTEIN"/>
    <property type="match status" value="1"/>
</dbReference>
<dbReference type="GO" id="GO:0006508">
    <property type="term" value="P:proteolysis"/>
    <property type="evidence" value="ECO:0007669"/>
    <property type="project" value="UniProtKB-KW"/>
</dbReference>
<gene>
    <name evidence="10" type="ORF">Aargi30884_09260</name>
</gene>
<reference evidence="11" key="1">
    <citation type="submission" date="2019-05" db="EMBL/GenBank/DDBJ databases">
        <title>Complete genome sequencing of Absiella argi strain JCM 30884.</title>
        <authorList>
            <person name="Sakamoto M."/>
            <person name="Murakami T."/>
            <person name="Mori H."/>
        </authorList>
    </citation>
    <scope>NUCLEOTIDE SEQUENCE [LARGE SCALE GENOMIC DNA]</scope>
    <source>
        <strain evidence="11">JCM 30884</strain>
    </source>
</reference>
<dbReference type="InterPro" id="IPR022764">
    <property type="entry name" value="Peptidase_S54_rhomboid_dom"/>
</dbReference>
<feature type="domain" description="Peptidase S54 rhomboid" evidence="9">
    <location>
        <begin position="207"/>
        <end position="342"/>
    </location>
</feature>
<organism evidence="10 11">
    <name type="scientific">Amedibacterium intestinale</name>
    <dbReference type="NCBI Taxonomy" id="2583452"/>
    <lineage>
        <taxon>Bacteria</taxon>
        <taxon>Bacillati</taxon>
        <taxon>Bacillota</taxon>
        <taxon>Erysipelotrichia</taxon>
        <taxon>Erysipelotrichales</taxon>
        <taxon>Erysipelotrichaceae</taxon>
        <taxon>Amedibacterium</taxon>
    </lineage>
</organism>
<keyword evidence="2" id="KW-0645">Protease</keyword>
<dbReference type="Gene3D" id="1.20.1540.10">
    <property type="entry name" value="Rhomboid-like"/>
    <property type="match status" value="1"/>
</dbReference>
<dbReference type="InterPro" id="IPR035952">
    <property type="entry name" value="Rhomboid-like_sf"/>
</dbReference>
<keyword evidence="5" id="KW-0720">Serine protease</keyword>
<keyword evidence="7 8" id="KW-0472">Membrane</keyword>
<protein>
    <recommendedName>
        <fullName evidence="9">Peptidase S54 rhomboid domain-containing protein</fullName>
    </recommendedName>
</protein>
<feature type="transmembrane region" description="Helical" evidence="8">
    <location>
        <begin position="209"/>
        <end position="233"/>
    </location>
</feature>
<dbReference type="SUPFAM" id="SSF144091">
    <property type="entry name" value="Rhomboid-like"/>
    <property type="match status" value="1"/>
</dbReference>
<feature type="transmembrane region" description="Helical" evidence="8">
    <location>
        <begin position="245"/>
        <end position="265"/>
    </location>
</feature>
<evidence type="ECO:0000259" key="9">
    <source>
        <dbReference type="Pfam" id="PF01694"/>
    </source>
</evidence>
<name>A0A6N4TGW1_9FIRM</name>
<evidence type="ECO:0000313" key="11">
    <source>
        <dbReference type="Proteomes" id="UP000464754"/>
    </source>
</evidence>
<dbReference type="RefSeq" id="WP_118277725.1">
    <property type="nucleotide sequence ID" value="NZ_AP019695.1"/>
</dbReference>
<sequence length="412" mass="47436">MEYSKAFISAYQIVEYLVCEHNYQIMRVAKEKHEIWLANPKHKQHPVIHVIYEKDDDASWDSYVHPVFMMLYSLIQKQGEPLELSTIDNHMDHAAPLKQVFVHKDGVSDVSILKLFPKLNRVLHDVEDLQNEFVHISGHIESVQLKNQKKLLKSTLKKIYPYLTLFLVFVCSSFTIISFLLGIYLNSSLAGWILSGCYYKMNVVANHEYFRLFTSMFVQGDLLLFPVSIYALYSVGKICEPIFKKYQFFLIFIISGLVGNVFMLVGEANAVGFGAGAAIFGLTGSYFAWVLEGKRYEAPFIQKILLRFLALDLLVCLLPGLSVFSHIGGGVTGFLLGILFSRKKEWHYIRLQTCFALLIFTSGLVYTTYQTKRVEPLEKNVDKQVIETFKEYGYMDYAETLKKAYNKQYKLQ</sequence>
<dbReference type="EMBL" id="AP019695">
    <property type="protein sequence ID" value="BBK22023.1"/>
    <property type="molecule type" value="Genomic_DNA"/>
</dbReference>
<evidence type="ECO:0000256" key="3">
    <source>
        <dbReference type="ARBA" id="ARBA00022692"/>
    </source>
</evidence>
<evidence type="ECO:0000313" key="10">
    <source>
        <dbReference type="EMBL" id="BBK22023.1"/>
    </source>
</evidence>
<evidence type="ECO:0000256" key="5">
    <source>
        <dbReference type="ARBA" id="ARBA00022825"/>
    </source>
</evidence>
<dbReference type="InterPro" id="IPR002610">
    <property type="entry name" value="Peptidase_S54_rhomboid-like"/>
</dbReference>
<evidence type="ECO:0000256" key="8">
    <source>
        <dbReference type="SAM" id="Phobius"/>
    </source>
</evidence>
<feature type="transmembrane region" description="Helical" evidence="8">
    <location>
        <begin position="271"/>
        <end position="292"/>
    </location>
</feature>
<comment type="subcellular location">
    <subcellularLocation>
        <location evidence="1">Membrane</location>
        <topology evidence="1">Multi-pass membrane protein</topology>
    </subcellularLocation>
</comment>
<feature type="transmembrane region" description="Helical" evidence="8">
    <location>
        <begin position="304"/>
        <end position="327"/>
    </location>
</feature>
<dbReference type="KEGG" id="aarg:Aargi30884_09260"/>
<evidence type="ECO:0000256" key="4">
    <source>
        <dbReference type="ARBA" id="ARBA00022801"/>
    </source>
</evidence>
<dbReference type="Pfam" id="PF01694">
    <property type="entry name" value="Rhomboid"/>
    <property type="match status" value="1"/>
</dbReference>
<feature type="transmembrane region" description="Helical" evidence="8">
    <location>
        <begin position="347"/>
        <end position="369"/>
    </location>
</feature>
<dbReference type="PANTHER" id="PTHR22936">
    <property type="entry name" value="RHOMBOID-RELATED"/>
    <property type="match status" value="1"/>
</dbReference>
<dbReference type="GO" id="GO:0016020">
    <property type="term" value="C:membrane"/>
    <property type="evidence" value="ECO:0007669"/>
    <property type="project" value="UniProtKB-SubCell"/>
</dbReference>